<proteinExistence type="inferred from homology"/>
<dbReference type="Proteomes" id="UP000277108">
    <property type="component" value="Unassembled WGS sequence"/>
</dbReference>
<feature type="binding site" evidence="6">
    <location>
        <position position="56"/>
    </location>
    <ligand>
        <name>FMN</name>
        <dbReference type="ChEBI" id="CHEBI:58210"/>
    </ligand>
</feature>
<evidence type="ECO:0000256" key="2">
    <source>
        <dbReference type="ARBA" id="ARBA00022643"/>
    </source>
</evidence>
<dbReference type="EMBL" id="RKRK01000003">
    <property type="protein sequence ID" value="RPF56535.1"/>
    <property type="molecule type" value="Genomic_DNA"/>
</dbReference>
<keyword evidence="9" id="KW-1185">Reference proteome</keyword>
<comment type="caution">
    <text evidence="8">The sequence shown here is derived from an EMBL/GenBank/DDBJ whole genome shotgun (WGS) entry which is preliminary data.</text>
</comment>
<keyword evidence="4 8" id="KW-0503">Monooxygenase</keyword>
<evidence type="ECO:0000256" key="1">
    <source>
        <dbReference type="ARBA" id="ARBA00022630"/>
    </source>
</evidence>
<dbReference type="CDD" id="cd01095">
    <property type="entry name" value="Nitrilotriacetate_monoxgenase"/>
    <property type="match status" value="1"/>
</dbReference>
<evidence type="ECO:0000256" key="3">
    <source>
        <dbReference type="ARBA" id="ARBA00023002"/>
    </source>
</evidence>
<dbReference type="OrthoDB" id="3265338at2"/>
<keyword evidence="1 6" id="KW-0285">Flavoprotein</keyword>
<gene>
    <name evidence="8" type="ORF">EDD62_1175</name>
</gene>
<reference evidence="8 9" key="1">
    <citation type="submission" date="2018-11" db="EMBL/GenBank/DDBJ databases">
        <title>Genomic Encyclopedia of Type Strains, Phase IV (KMG-IV): sequencing the most valuable type-strain genomes for metagenomic binning, comparative biology and taxonomic classification.</title>
        <authorList>
            <person name="Goeker M."/>
        </authorList>
    </citation>
    <scope>NUCLEOTIDE SEQUENCE [LARGE SCALE GENOMIC DNA]</scope>
    <source>
        <strain evidence="8 9">DSM 29158</strain>
    </source>
</reference>
<dbReference type="Gene3D" id="3.20.20.30">
    <property type="entry name" value="Luciferase-like domain"/>
    <property type="match status" value="1"/>
</dbReference>
<dbReference type="InterPro" id="IPR011251">
    <property type="entry name" value="Luciferase-like_dom"/>
</dbReference>
<dbReference type="AlphaFoldDB" id="A0A3N5CCE7"/>
<feature type="binding site" evidence="6">
    <location>
        <position position="144"/>
    </location>
    <ligand>
        <name>FMN</name>
        <dbReference type="ChEBI" id="CHEBI:58210"/>
    </ligand>
</feature>
<dbReference type="RefSeq" id="WP_123807902.1">
    <property type="nucleotide sequence ID" value="NZ_RKRK01000003.1"/>
</dbReference>
<dbReference type="NCBIfam" id="TIGR03860">
    <property type="entry name" value="FMN_nitrolo"/>
    <property type="match status" value="1"/>
</dbReference>
<evidence type="ECO:0000313" key="9">
    <source>
        <dbReference type="Proteomes" id="UP000277108"/>
    </source>
</evidence>
<comment type="similarity">
    <text evidence="5">Belongs to the NtaA/SnaA/DszA monooxygenase family.</text>
</comment>
<feature type="binding site" evidence="6">
    <location>
        <position position="148"/>
    </location>
    <ligand>
        <name>FMN</name>
        <dbReference type="ChEBI" id="CHEBI:58210"/>
    </ligand>
</feature>
<dbReference type="GO" id="GO:0004497">
    <property type="term" value="F:monooxygenase activity"/>
    <property type="evidence" value="ECO:0007669"/>
    <property type="project" value="UniProtKB-KW"/>
</dbReference>
<accession>A0A3N5CCE7</accession>
<keyword evidence="3" id="KW-0560">Oxidoreductase</keyword>
<evidence type="ECO:0000259" key="7">
    <source>
        <dbReference type="Pfam" id="PF00296"/>
    </source>
</evidence>
<dbReference type="PANTHER" id="PTHR30011:SF16">
    <property type="entry name" value="C2H2 FINGER DOMAIN TRANSCRIPTION FACTOR (EUROFUNG)-RELATED"/>
    <property type="match status" value="1"/>
</dbReference>
<evidence type="ECO:0000256" key="6">
    <source>
        <dbReference type="PIRSR" id="PIRSR000337-1"/>
    </source>
</evidence>
<sequence>MKKQMHVGILIYGVGHHLAAWKMPDSQIERLGDISYYQQLAKTCERGKFDTIFFADNQALNATHDQVMPAMWLDPIVNLSAISQVTEHIGLVSTISGTFMNPYLSARQMLSLQHISKGRAGWNLVTSMTDEEAMNHSMNNLPNHADRYKKAREFGQLMNQLFTSWSEDDFICDKQNEQIIDHKNIRPINHEGEHFNVRGPLSTPNSKYGKPVAMQAGASDQGLKLAAEQADAVYSVSWNKKQAKRYRDRLDDAISSVNRTRPIKVFPGLVTYVGHTIEEAYDKKQQLDDLLDIESSLKMLEFFIQQDTSQWNLDDKVPELPPVEEFTGPKGRYETVLEIIKDKDPTVKELLGYLAAGGGHLTLIGTPKTIVDEMEQWLNEGIADGFNLMPPTLPNSLDDFVEMIIPELQSRGLFREDYDTKTLREHFGI</sequence>
<dbReference type="GO" id="GO:0016705">
    <property type="term" value="F:oxidoreductase activity, acting on paired donors, with incorporation or reduction of molecular oxygen"/>
    <property type="evidence" value="ECO:0007669"/>
    <property type="project" value="InterPro"/>
</dbReference>
<evidence type="ECO:0000256" key="5">
    <source>
        <dbReference type="ARBA" id="ARBA00033748"/>
    </source>
</evidence>
<dbReference type="PANTHER" id="PTHR30011">
    <property type="entry name" value="ALKANESULFONATE MONOOXYGENASE-RELATED"/>
    <property type="match status" value="1"/>
</dbReference>
<dbReference type="SUPFAM" id="SSF51679">
    <property type="entry name" value="Bacterial luciferase-like"/>
    <property type="match status" value="1"/>
</dbReference>
<dbReference type="InterPro" id="IPR036661">
    <property type="entry name" value="Luciferase-like_sf"/>
</dbReference>
<dbReference type="Pfam" id="PF00296">
    <property type="entry name" value="Bac_luciferase"/>
    <property type="match status" value="1"/>
</dbReference>
<evidence type="ECO:0000313" key="8">
    <source>
        <dbReference type="EMBL" id="RPF56535.1"/>
    </source>
</evidence>
<feature type="binding site" evidence="6">
    <location>
        <position position="94"/>
    </location>
    <ligand>
        <name>FMN</name>
        <dbReference type="ChEBI" id="CHEBI:58210"/>
    </ligand>
</feature>
<feature type="domain" description="Luciferase-like" evidence="7">
    <location>
        <begin position="32"/>
        <end position="381"/>
    </location>
</feature>
<dbReference type="PIRSF" id="PIRSF000337">
    <property type="entry name" value="NTA_MOA"/>
    <property type="match status" value="1"/>
</dbReference>
<organism evidence="8 9">
    <name type="scientific">Abyssicoccus albus</name>
    <dbReference type="NCBI Taxonomy" id="1817405"/>
    <lineage>
        <taxon>Bacteria</taxon>
        <taxon>Bacillati</taxon>
        <taxon>Bacillota</taxon>
        <taxon>Bacilli</taxon>
        <taxon>Bacillales</taxon>
        <taxon>Abyssicoccaceae</taxon>
    </lineage>
</organism>
<protein>
    <submittedName>
        <fullName evidence="8">FMN-dependent oxidoreductase (Nitrilotriacetate monooxygenase family)</fullName>
    </submittedName>
</protein>
<evidence type="ECO:0000256" key="4">
    <source>
        <dbReference type="ARBA" id="ARBA00023033"/>
    </source>
</evidence>
<name>A0A3N5CCE7_9BACL</name>
<keyword evidence="2 6" id="KW-0288">FMN</keyword>
<dbReference type="InterPro" id="IPR016215">
    <property type="entry name" value="NTA_MOA"/>
</dbReference>
<feature type="binding site" evidence="6">
    <location>
        <position position="219"/>
    </location>
    <ligand>
        <name>FMN</name>
        <dbReference type="ChEBI" id="CHEBI:58210"/>
    </ligand>
</feature>
<dbReference type="InterPro" id="IPR051260">
    <property type="entry name" value="Diverse_substr_monoxygenases"/>
</dbReference>